<dbReference type="Gene3D" id="3.40.50.1240">
    <property type="entry name" value="Phosphoglycerate mutase-like"/>
    <property type="match status" value="1"/>
</dbReference>
<comment type="subcellular location">
    <subcellularLocation>
        <location evidence="1">Membrane</location>
    </subcellularLocation>
</comment>
<organism evidence="4 5">
    <name type="scientific">Hydrogenophaga electricum</name>
    <dbReference type="NCBI Taxonomy" id="1230953"/>
    <lineage>
        <taxon>Bacteria</taxon>
        <taxon>Pseudomonadati</taxon>
        <taxon>Pseudomonadota</taxon>
        <taxon>Betaproteobacteria</taxon>
        <taxon>Burkholderiales</taxon>
        <taxon>Comamonadaceae</taxon>
        <taxon>Hydrogenophaga</taxon>
    </lineage>
</organism>
<sequence>MEMSIQLSRSVPPAALTLALLMLGLTAYGGGGDTPARAPAPAPANFYYQTKTPYAPQQDAATYEAPPAGYSTVYTELMARHGSRGLSSLKEDLAVYNMWLKAASEGALTDLGLKLGPDVLKLMKANFLLGYGVSGITTPGYGNETQVGIDEHTALAKRLLARNKSLFDQVVADAATSPRKIEVVTSGVDRAVDSGAFFVKSLVASQPKLNDLLVYPAAPGPYPVAAPVMQPAGTDRFLLYFHKLVAATDLVSNAADPLYQTYQDSQAFQKWLKDADLAAKQAAILADPAAKTAGRAVLERLFTKAFVDKIESGAYSFANTGTFTFTSADGKFTNTLTGDGATPITSAAEAASRIYELYVISPAMKAEAGTDFTPYMPLEHAKYFAFTQDASDFYKMGPGITEKGSVTWKMAQHLEDDFFNQVDAIAKGQLGRVAKLRFAHAEIVIPFASKLGMKNVLAQVPLASLYSYENNPWRGDYVSPMAANIQWDVVRNASGALLVKMLFNEKETDFKADCDGARYAAGSHYYDYTKLKACYGHTPAP</sequence>
<reference evidence="5" key="1">
    <citation type="journal article" date="2019" name="Int. J. Syst. Evol. Microbiol.">
        <title>The Global Catalogue of Microorganisms (GCM) 10K type strain sequencing project: providing services to taxonomists for standard genome sequencing and annotation.</title>
        <authorList>
            <consortium name="The Broad Institute Genomics Platform"/>
            <consortium name="The Broad Institute Genome Sequencing Center for Infectious Disease"/>
            <person name="Wu L."/>
            <person name="Ma J."/>
        </authorList>
    </citation>
    <scope>NUCLEOTIDE SEQUENCE [LARGE SCALE GENOMIC DNA]</scope>
    <source>
        <strain evidence="5">NBRC 109341</strain>
    </source>
</reference>
<dbReference type="PANTHER" id="PTHR20963">
    <property type="entry name" value="MULTIPLE INOSITOL POLYPHOSPHATE PHOSPHATASE-RELATED"/>
    <property type="match status" value="1"/>
</dbReference>
<dbReference type="PANTHER" id="PTHR20963:SF8">
    <property type="entry name" value="MULTIPLE INOSITOL POLYPHOSPHATE PHOSPHATASE 1"/>
    <property type="match status" value="1"/>
</dbReference>
<proteinExistence type="predicted"/>
<dbReference type="Proteomes" id="UP001156903">
    <property type="component" value="Unassembled WGS sequence"/>
</dbReference>
<comment type="caution">
    <text evidence="4">The sequence shown here is derived from an EMBL/GenBank/DDBJ whole genome shotgun (WGS) entry which is preliminary data.</text>
</comment>
<dbReference type="InterPro" id="IPR029033">
    <property type="entry name" value="His_PPase_superfam"/>
</dbReference>
<evidence type="ECO:0000256" key="3">
    <source>
        <dbReference type="ARBA" id="ARBA00023136"/>
    </source>
</evidence>
<evidence type="ECO:0000313" key="4">
    <source>
        <dbReference type="EMBL" id="GLS13449.1"/>
    </source>
</evidence>
<evidence type="ECO:0000313" key="5">
    <source>
        <dbReference type="Proteomes" id="UP001156903"/>
    </source>
</evidence>
<keyword evidence="3" id="KW-0472">Membrane</keyword>
<keyword evidence="4" id="KW-0449">Lipoprotein</keyword>
<name>A0ABQ6BZW3_9BURK</name>
<keyword evidence="5" id="KW-1185">Reference proteome</keyword>
<gene>
    <name evidence="4" type="ORF">GCM10007935_08780</name>
</gene>
<evidence type="ECO:0000256" key="1">
    <source>
        <dbReference type="ARBA" id="ARBA00004370"/>
    </source>
</evidence>
<dbReference type="EMBL" id="BSPB01000004">
    <property type="protein sequence ID" value="GLS13449.1"/>
    <property type="molecule type" value="Genomic_DNA"/>
</dbReference>
<protein>
    <submittedName>
        <fullName evidence="4">Lipoprotein</fullName>
    </submittedName>
</protein>
<evidence type="ECO:0000256" key="2">
    <source>
        <dbReference type="ARBA" id="ARBA00022729"/>
    </source>
</evidence>
<keyword evidence="2" id="KW-0732">Signal</keyword>
<accession>A0ABQ6BZW3</accession>
<dbReference type="SUPFAM" id="SSF53254">
    <property type="entry name" value="Phosphoglycerate mutase-like"/>
    <property type="match status" value="1"/>
</dbReference>